<protein>
    <submittedName>
        <fullName evidence="2">Uncharacterized protein</fullName>
    </submittedName>
</protein>
<comment type="caution">
    <text evidence="2">The sequence shown here is derived from an EMBL/GenBank/DDBJ whole genome shotgun (WGS) entry which is preliminary data.</text>
</comment>
<proteinExistence type="predicted"/>
<evidence type="ECO:0000313" key="2">
    <source>
        <dbReference type="EMBL" id="KAF7801462.1"/>
    </source>
</evidence>
<evidence type="ECO:0000313" key="3">
    <source>
        <dbReference type="Proteomes" id="UP000634136"/>
    </source>
</evidence>
<feature type="compositionally biased region" description="Basic and acidic residues" evidence="1">
    <location>
        <begin position="1"/>
        <end position="10"/>
    </location>
</feature>
<sequence length="26" mass="2877">MGDRERERGNGKALVTKKPGLPIPRT</sequence>
<evidence type="ECO:0000256" key="1">
    <source>
        <dbReference type="SAM" id="MobiDB-lite"/>
    </source>
</evidence>
<name>A0A834SDN1_9FABA</name>
<gene>
    <name evidence="2" type="ORF">G2W53_040573</name>
</gene>
<dbReference type="EMBL" id="JAAIUW010000013">
    <property type="protein sequence ID" value="KAF7801462.1"/>
    <property type="molecule type" value="Genomic_DNA"/>
</dbReference>
<organism evidence="2 3">
    <name type="scientific">Senna tora</name>
    <dbReference type="NCBI Taxonomy" id="362788"/>
    <lineage>
        <taxon>Eukaryota</taxon>
        <taxon>Viridiplantae</taxon>
        <taxon>Streptophyta</taxon>
        <taxon>Embryophyta</taxon>
        <taxon>Tracheophyta</taxon>
        <taxon>Spermatophyta</taxon>
        <taxon>Magnoliopsida</taxon>
        <taxon>eudicotyledons</taxon>
        <taxon>Gunneridae</taxon>
        <taxon>Pentapetalae</taxon>
        <taxon>rosids</taxon>
        <taxon>fabids</taxon>
        <taxon>Fabales</taxon>
        <taxon>Fabaceae</taxon>
        <taxon>Caesalpinioideae</taxon>
        <taxon>Cassia clade</taxon>
        <taxon>Senna</taxon>
    </lineage>
</organism>
<accession>A0A834SDN1</accession>
<dbReference type="AlphaFoldDB" id="A0A834SDN1"/>
<reference evidence="2" key="1">
    <citation type="submission" date="2020-09" db="EMBL/GenBank/DDBJ databases">
        <title>Genome-Enabled Discovery of Anthraquinone Biosynthesis in Senna tora.</title>
        <authorList>
            <person name="Kang S.-H."/>
            <person name="Pandey R.P."/>
            <person name="Lee C.-M."/>
            <person name="Sim J.-S."/>
            <person name="Jeong J.-T."/>
            <person name="Choi B.-S."/>
            <person name="Jung M."/>
            <person name="Ginzburg D."/>
            <person name="Zhao K."/>
            <person name="Won S.Y."/>
            <person name="Oh T.-J."/>
            <person name="Yu Y."/>
            <person name="Kim N.-H."/>
            <person name="Lee O.R."/>
            <person name="Lee T.-H."/>
            <person name="Bashyal P."/>
            <person name="Kim T.-S."/>
            <person name="Lee W.-H."/>
            <person name="Kawkins C."/>
            <person name="Kim C.-K."/>
            <person name="Kim J.S."/>
            <person name="Ahn B.O."/>
            <person name="Rhee S.Y."/>
            <person name="Sohng J.K."/>
        </authorList>
    </citation>
    <scope>NUCLEOTIDE SEQUENCE</scope>
    <source>
        <tissue evidence="2">Leaf</tissue>
    </source>
</reference>
<feature type="region of interest" description="Disordered" evidence="1">
    <location>
        <begin position="1"/>
        <end position="26"/>
    </location>
</feature>
<keyword evidence="3" id="KW-1185">Reference proteome</keyword>
<dbReference type="Proteomes" id="UP000634136">
    <property type="component" value="Unassembled WGS sequence"/>
</dbReference>